<comment type="caution">
    <text evidence="2">The sequence shown here is derived from an EMBL/GenBank/DDBJ whole genome shotgun (WGS) entry which is preliminary data.</text>
</comment>
<dbReference type="Proteomes" id="UP000005149">
    <property type="component" value="Unassembled WGS sequence"/>
</dbReference>
<evidence type="ECO:0008006" key="4">
    <source>
        <dbReference type="Google" id="ProtNLM"/>
    </source>
</evidence>
<gene>
    <name evidence="2" type="ORF">HMPREF1171_01861</name>
</gene>
<evidence type="ECO:0000256" key="1">
    <source>
        <dbReference type="ARBA" id="ARBA00023002"/>
    </source>
</evidence>
<dbReference type="PATRIC" id="fig|1073377.4.peg.1910"/>
<accession>K1JD50</accession>
<dbReference type="InterPro" id="IPR025337">
    <property type="entry name" value="Questin_oxidase-like"/>
</dbReference>
<proteinExistence type="predicted"/>
<dbReference type="Pfam" id="PF14027">
    <property type="entry name" value="Questin_oxidase"/>
    <property type="match status" value="1"/>
</dbReference>
<dbReference type="HOGENOM" id="CLU_069111_0_0_6"/>
<organism evidence="2 3">
    <name type="scientific">Aeromonas dhakensis</name>
    <dbReference type="NCBI Taxonomy" id="196024"/>
    <lineage>
        <taxon>Bacteria</taxon>
        <taxon>Pseudomonadati</taxon>
        <taxon>Pseudomonadota</taxon>
        <taxon>Gammaproteobacteria</taxon>
        <taxon>Aeromonadales</taxon>
        <taxon>Aeromonadaceae</taxon>
        <taxon>Aeromonas</taxon>
    </lineage>
</organism>
<protein>
    <recommendedName>
        <fullName evidence="4">DUF4243 domain-containing protein</fullName>
    </recommendedName>
</protein>
<name>K1JD50_9GAMM</name>
<dbReference type="AlphaFoldDB" id="K1JD50"/>
<reference evidence="2 3" key="1">
    <citation type="submission" date="2012-06" db="EMBL/GenBank/DDBJ databases">
        <title>The Genome Sequence of Aeromonas hydrophila SSU.</title>
        <authorList>
            <consortium name="The Broad Institute Genome Sequencing Platform"/>
            <person name="Earl A."/>
            <person name="Ward D."/>
            <person name="Feldgarden M."/>
            <person name="Gevers D."/>
            <person name="Chopra A."/>
            <person name="Walker B."/>
            <person name="Young S.K."/>
            <person name="Zeng Q."/>
            <person name="Gargeya S."/>
            <person name="Fitzgerald M."/>
            <person name="Haas B."/>
            <person name="Abouelleil A."/>
            <person name="Alvarado L."/>
            <person name="Arachchi H.M."/>
            <person name="Berlin A.M."/>
            <person name="Chapman S.B."/>
            <person name="Goldberg J."/>
            <person name="Griggs A."/>
            <person name="Gujja S."/>
            <person name="Hansen M."/>
            <person name="Howarth C."/>
            <person name="Imamovic A."/>
            <person name="Larimer J."/>
            <person name="McCowan C."/>
            <person name="Montmayeur A."/>
            <person name="Murphy C."/>
            <person name="Neiman D."/>
            <person name="Pearson M."/>
            <person name="Priest M."/>
            <person name="Roberts A."/>
            <person name="Saif S."/>
            <person name="Shea T."/>
            <person name="Sisk P."/>
            <person name="Sykes S."/>
            <person name="Wortman J."/>
            <person name="Nusbaum C."/>
            <person name="Birren B."/>
        </authorList>
    </citation>
    <scope>NUCLEOTIDE SEQUENCE [LARGE SCALE GENOMIC DNA]</scope>
    <source>
        <strain evidence="2 3">SSU</strain>
    </source>
</reference>
<evidence type="ECO:0000313" key="3">
    <source>
        <dbReference type="Proteomes" id="UP000005149"/>
    </source>
</evidence>
<evidence type="ECO:0000313" key="2">
    <source>
        <dbReference type="EMBL" id="EKB28126.1"/>
    </source>
</evidence>
<dbReference type="EMBL" id="AGWR01000015">
    <property type="protein sequence ID" value="EKB28126.1"/>
    <property type="molecule type" value="Genomic_DNA"/>
</dbReference>
<keyword evidence="3" id="KW-1185">Reference proteome</keyword>
<sequence>MHYLHQLLDANQAFALNGRGTTNHCPMALHALHEMSASPARLQRFFAHWQANHALPGGEQQQGDEKEMQFVRLRQQLAARLADEGWLPAFGDLLEQGLSPAGGAFHPLIRLACALENGHLGEQAAALAAWQCSPLRVPAGQGAPVQDIDDLLSVLARQWEGSRWQGEWITERLRQVTEAPTWAAGLPGGLPSSSDLLVQLADAALALYWQTGNFTVLHMVTGSRAAAIVARHLPAPWQGRWQTLMWQAVAAAYVTVGAPSLQRPVWPDTGKLAWQHVLASAVESLDDHVIKLVHCCWREGLARPLLAERYLAVAARATGLLAPLIRPDAI</sequence>
<dbReference type="GO" id="GO:0016491">
    <property type="term" value="F:oxidoreductase activity"/>
    <property type="evidence" value="ECO:0007669"/>
    <property type="project" value="UniProtKB-KW"/>
</dbReference>
<keyword evidence="1" id="KW-0560">Oxidoreductase</keyword>